<dbReference type="EMBL" id="CP034752">
    <property type="protein sequence ID" value="QBH95989.1"/>
    <property type="molecule type" value="Genomic_DNA"/>
</dbReference>
<keyword evidence="2" id="KW-1185">Reference proteome</keyword>
<dbReference type="AlphaFoldDB" id="A0A411WIH2"/>
<dbReference type="OrthoDB" id="5465205at2"/>
<evidence type="ECO:0000313" key="1">
    <source>
        <dbReference type="EMBL" id="QBH95989.1"/>
    </source>
</evidence>
<evidence type="ECO:0008006" key="3">
    <source>
        <dbReference type="Google" id="ProtNLM"/>
    </source>
</evidence>
<name>A0A411WIH2_9GAMM</name>
<proteinExistence type="predicted"/>
<sequence>MGDRNTWIKDGVLIAVPVDAGALIHAGNIVCVKSSGFATEGGDANTTAIGMAHETVDNSTGTAGERAVVVMRGKLFFLANDSAAPVTGALIGKSCYLLNSVTATATATGHPVAGKVFEVNPDGVWVLIA</sequence>
<organism evidence="1 2">
    <name type="scientific">Limnobaculum zhutongyuii</name>
    <dbReference type="NCBI Taxonomy" id="2498113"/>
    <lineage>
        <taxon>Bacteria</taxon>
        <taxon>Pseudomonadati</taxon>
        <taxon>Pseudomonadota</taxon>
        <taxon>Gammaproteobacteria</taxon>
        <taxon>Enterobacterales</taxon>
        <taxon>Budviciaceae</taxon>
        <taxon>Limnobaculum</taxon>
    </lineage>
</organism>
<reference evidence="1 2" key="1">
    <citation type="submission" date="2019-03" db="EMBL/GenBank/DDBJ databases">
        <title>Pragia sp. nov. isolated from the gut tract of Carduelis flavirostris.</title>
        <authorList>
            <person name="Ge Y."/>
        </authorList>
    </citation>
    <scope>NUCLEOTIDE SEQUENCE [LARGE SCALE GENOMIC DNA]</scope>
    <source>
        <strain evidence="1 2">CF-458</strain>
    </source>
</reference>
<dbReference type="RefSeq" id="WP_130590969.1">
    <property type="nucleotide sequence ID" value="NZ_CP034752.1"/>
</dbReference>
<gene>
    <name evidence="1" type="ORF">EKN56_05980</name>
</gene>
<dbReference type="KEGG" id="prag:EKN56_05980"/>
<accession>A0A411WIH2</accession>
<protein>
    <recommendedName>
        <fullName evidence="3">DUF2190 family protein</fullName>
    </recommendedName>
</protein>
<dbReference type="Proteomes" id="UP000293154">
    <property type="component" value="Chromosome"/>
</dbReference>
<evidence type="ECO:0000313" key="2">
    <source>
        <dbReference type="Proteomes" id="UP000293154"/>
    </source>
</evidence>